<keyword evidence="3" id="KW-1185">Reference proteome</keyword>
<dbReference type="PANTHER" id="PTHR14312:SF1">
    <property type="entry name" value="BASIC-LEUCINE ZIPPER TRANSCRIPTION FACTOR A"/>
    <property type="match status" value="1"/>
</dbReference>
<dbReference type="GeneID" id="25730972"/>
<proteinExistence type="predicted"/>
<dbReference type="EMBL" id="KK104085">
    <property type="protein sequence ID" value="KIY94459.1"/>
    <property type="molecule type" value="Genomic_DNA"/>
</dbReference>
<dbReference type="GO" id="GO:0043565">
    <property type="term" value="F:sequence-specific DNA binding"/>
    <property type="evidence" value="ECO:0007669"/>
    <property type="project" value="TreeGrafter"/>
</dbReference>
<protein>
    <submittedName>
        <fullName evidence="2">Uncharacterized protein</fullName>
    </submittedName>
</protein>
<accession>A0A0D2LRZ8</accession>
<dbReference type="OrthoDB" id="513169at2759"/>
<dbReference type="GO" id="GO:0005634">
    <property type="term" value="C:nucleus"/>
    <property type="evidence" value="ECO:0007669"/>
    <property type="project" value="TreeGrafter"/>
</dbReference>
<evidence type="ECO:0000313" key="2">
    <source>
        <dbReference type="EMBL" id="KIY94459.1"/>
    </source>
</evidence>
<sequence length="670" mass="68754">MSLGAYFSSLQPQGAFSYERAVVSAADKYGLTAALPLAVFLPAAWRRDDDVGGLLRSFPGLSAGRALQAAVSTLDMVAFGQTVHQYAARTRRHEAEARAGPGAHAADHHHQQQQQQHVEPSWWRLRAPANPQLPPREPTAAGRAAQAALREEGPLHLLLQGGKAPPAAATGAAPLQLPNPLLLTPESVLGLLGITPEAAADTSPVPGPEPRPASQLLPDLCIGNGGLHLTFPAAGTAVCGLMAQVFNRLTGNAMRGLPRAPGLLPEGSADDVTVASPFLVRVTPDGPAVSTVEDLVRELEGQGYEIEITLRSNITSFSYGLSVRAEDGGWLQVPIAYPLRTGLWARDERGRTLDVLTLMPHASVVVSVTGGGPGGRGGGDSGGPDSGGGGGDGAGGDGGLLPDFALEWCLNINGFTGWGSYSCLDRAWAAGAPFQTLHNLGDLSAAAARQRAVRMLTAATVVVNAAGQRDRLLFGGYGYLGVCLDSAAAIQQALTGGCSLYPLILGGDAKMGLIAAYQDAQAASAATASAAGLGEARGDAAGGGGAGCDKHHLRSQGQQPQRQQQQQQQQQRPQTRPEQADGAAAIRADGAGGGGGAAADRWEYASEAAALQAAVAALPCDAIQEPRRAADAARRALACLPERSAFSCVGACRAALRAARDAAERLCPGG</sequence>
<evidence type="ECO:0000313" key="3">
    <source>
        <dbReference type="Proteomes" id="UP000054498"/>
    </source>
</evidence>
<evidence type="ECO:0000256" key="1">
    <source>
        <dbReference type="SAM" id="MobiDB-lite"/>
    </source>
</evidence>
<feature type="compositionally biased region" description="Low complexity" evidence="1">
    <location>
        <begin position="556"/>
        <end position="589"/>
    </location>
</feature>
<gene>
    <name evidence="2" type="ORF">MNEG_13503</name>
</gene>
<dbReference type="Proteomes" id="UP000054498">
    <property type="component" value="Unassembled WGS sequence"/>
</dbReference>
<name>A0A0D2LRZ8_9CHLO</name>
<reference evidence="2 3" key="1">
    <citation type="journal article" date="2013" name="BMC Genomics">
        <title>Reconstruction of the lipid metabolism for the microalga Monoraphidium neglectum from its genome sequence reveals characteristics suitable for biofuel production.</title>
        <authorList>
            <person name="Bogen C."/>
            <person name="Al-Dilaimi A."/>
            <person name="Albersmeier A."/>
            <person name="Wichmann J."/>
            <person name="Grundmann M."/>
            <person name="Rupp O."/>
            <person name="Lauersen K.J."/>
            <person name="Blifernez-Klassen O."/>
            <person name="Kalinowski J."/>
            <person name="Goesmann A."/>
            <person name="Mussgnug J.H."/>
            <person name="Kruse O."/>
        </authorList>
    </citation>
    <scope>NUCLEOTIDE SEQUENCE [LARGE SCALE GENOMIC DNA]</scope>
    <source>
        <strain evidence="2 3">SAG 48.87</strain>
    </source>
</reference>
<feature type="region of interest" description="Disordered" evidence="1">
    <location>
        <begin position="89"/>
        <end position="147"/>
    </location>
</feature>
<feature type="region of interest" description="Disordered" evidence="1">
    <location>
        <begin position="369"/>
        <end position="394"/>
    </location>
</feature>
<dbReference type="AlphaFoldDB" id="A0A0D2LRZ8"/>
<dbReference type="GO" id="GO:0010468">
    <property type="term" value="P:regulation of gene expression"/>
    <property type="evidence" value="ECO:0007669"/>
    <property type="project" value="TreeGrafter"/>
</dbReference>
<feature type="region of interest" description="Disordered" evidence="1">
    <location>
        <begin position="541"/>
        <end position="598"/>
    </location>
</feature>
<dbReference type="PANTHER" id="PTHR14312">
    <property type="entry name" value="CREB/ATF BZIP TRANSCRIPTION FACTOR"/>
    <property type="match status" value="1"/>
</dbReference>
<dbReference type="KEGG" id="mng:MNEG_13503"/>
<organism evidence="2 3">
    <name type="scientific">Monoraphidium neglectum</name>
    <dbReference type="NCBI Taxonomy" id="145388"/>
    <lineage>
        <taxon>Eukaryota</taxon>
        <taxon>Viridiplantae</taxon>
        <taxon>Chlorophyta</taxon>
        <taxon>core chlorophytes</taxon>
        <taxon>Chlorophyceae</taxon>
        <taxon>CS clade</taxon>
        <taxon>Sphaeropleales</taxon>
        <taxon>Selenastraceae</taxon>
        <taxon>Monoraphidium</taxon>
    </lineage>
</organism>
<dbReference type="RefSeq" id="XP_013893479.1">
    <property type="nucleotide sequence ID" value="XM_014038025.1"/>
</dbReference>